<feature type="active site" description="Charge relay system" evidence="5 6">
    <location>
        <position position="398"/>
    </location>
</feature>
<comment type="caution">
    <text evidence="9">The sequence shown here is derived from an EMBL/GenBank/DDBJ whole genome shotgun (WGS) entry which is preliminary data.</text>
</comment>
<name>A0A9Q0RX20_9DIPT</name>
<protein>
    <submittedName>
        <fullName evidence="9">Bacillopeptidase F</fullName>
    </submittedName>
</protein>
<dbReference type="Proteomes" id="UP001151699">
    <property type="component" value="Chromosome C"/>
</dbReference>
<evidence type="ECO:0000256" key="5">
    <source>
        <dbReference type="PIRSR" id="PIRSR615500-1"/>
    </source>
</evidence>
<dbReference type="OrthoDB" id="7775224at2759"/>
<keyword evidence="10" id="KW-1185">Reference proteome</keyword>
<evidence type="ECO:0000256" key="6">
    <source>
        <dbReference type="PROSITE-ProRule" id="PRU01240"/>
    </source>
</evidence>
<gene>
    <name evidence="9" type="primary">bpr_5</name>
    <name evidence="9" type="ORF">Bhyg_14238</name>
</gene>
<dbReference type="SUPFAM" id="SSF52743">
    <property type="entry name" value="Subtilisin-like"/>
    <property type="match status" value="1"/>
</dbReference>
<feature type="active site" description="Charge relay system" evidence="5 6">
    <location>
        <position position="227"/>
    </location>
</feature>
<keyword evidence="7" id="KW-0732">Signal</keyword>
<evidence type="ECO:0000256" key="3">
    <source>
        <dbReference type="ARBA" id="ARBA00022801"/>
    </source>
</evidence>
<feature type="signal peptide" evidence="7">
    <location>
        <begin position="1"/>
        <end position="18"/>
    </location>
</feature>
<reference evidence="9" key="1">
    <citation type="submission" date="2022-07" db="EMBL/GenBank/DDBJ databases">
        <authorList>
            <person name="Trinca V."/>
            <person name="Uliana J.V.C."/>
            <person name="Torres T.T."/>
            <person name="Ward R.J."/>
            <person name="Monesi N."/>
        </authorList>
    </citation>
    <scope>NUCLEOTIDE SEQUENCE</scope>
    <source>
        <strain evidence="9">HSMRA1968</strain>
        <tissue evidence="9">Whole embryos</tissue>
    </source>
</reference>
<evidence type="ECO:0000256" key="7">
    <source>
        <dbReference type="SAM" id="SignalP"/>
    </source>
</evidence>
<organism evidence="9 10">
    <name type="scientific">Pseudolycoriella hygida</name>
    <dbReference type="NCBI Taxonomy" id="35572"/>
    <lineage>
        <taxon>Eukaryota</taxon>
        <taxon>Metazoa</taxon>
        <taxon>Ecdysozoa</taxon>
        <taxon>Arthropoda</taxon>
        <taxon>Hexapoda</taxon>
        <taxon>Insecta</taxon>
        <taxon>Pterygota</taxon>
        <taxon>Neoptera</taxon>
        <taxon>Endopterygota</taxon>
        <taxon>Diptera</taxon>
        <taxon>Nematocera</taxon>
        <taxon>Sciaroidea</taxon>
        <taxon>Sciaridae</taxon>
        <taxon>Pseudolycoriella</taxon>
    </lineage>
</organism>
<dbReference type="EMBL" id="WJQU01000004">
    <property type="protein sequence ID" value="KAJ6635652.1"/>
    <property type="molecule type" value="Genomic_DNA"/>
</dbReference>
<evidence type="ECO:0000256" key="1">
    <source>
        <dbReference type="ARBA" id="ARBA00011073"/>
    </source>
</evidence>
<evidence type="ECO:0000259" key="8">
    <source>
        <dbReference type="Pfam" id="PF00082"/>
    </source>
</evidence>
<dbReference type="InterPro" id="IPR000209">
    <property type="entry name" value="Peptidase_S8/S53_dom"/>
</dbReference>
<evidence type="ECO:0000256" key="4">
    <source>
        <dbReference type="ARBA" id="ARBA00022825"/>
    </source>
</evidence>
<dbReference type="InterPro" id="IPR022398">
    <property type="entry name" value="Peptidase_S8_His-AS"/>
</dbReference>
<evidence type="ECO:0000313" key="10">
    <source>
        <dbReference type="Proteomes" id="UP001151699"/>
    </source>
</evidence>
<dbReference type="GO" id="GO:0004252">
    <property type="term" value="F:serine-type endopeptidase activity"/>
    <property type="evidence" value="ECO:0007669"/>
    <property type="project" value="UniProtKB-UniRule"/>
</dbReference>
<feature type="domain" description="Peptidase S8/S53" evidence="8">
    <location>
        <begin position="176"/>
        <end position="431"/>
    </location>
</feature>
<dbReference type="Gene3D" id="3.40.50.200">
    <property type="entry name" value="Peptidase S8/S53 domain"/>
    <property type="match status" value="1"/>
</dbReference>
<proteinExistence type="inferred from homology"/>
<dbReference type="Pfam" id="PF00082">
    <property type="entry name" value="Peptidase_S8"/>
    <property type="match status" value="1"/>
</dbReference>
<accession>A0A9Q0RX20</accession>
<dbReference type="InterPro" id="IPR015500">
    <property type="entry name" value="Peptidase_S8_subtilisin-rel"/>
</dbReference>
<dbReference type="PROSITE" id="PS51892">
    <property type="entry name" value="SUBTILASE"/>
    <property type="match status" value="1"/>
</dbReference>
<feature type="chain" id="PRO_5040144558" evidence="7">
    <location>
        <begin position="19"/>
        <end position="469"/>
    </location>
</feature>
<sequence length="469" mass="50181">MKLQIVLVIVGLAASAQGAHVAPKILENLELSPTTNIMVTFKNAKTASIAARFDTLNLRSREARLNTLHAMYKDHADTIQADVLTLLKKAEGVKKHYTSQLWISAEIIVRDVDKEIVEQLRYHPDVESLLAEEFFPLLDTVEEFSYAREGDANITNLQWGVERVNAEAVWRNGHNGQGIVVGNIDTGVRHTHESLRDNYRGTITGSHNWNWFAPTQRTALPSDTNGHGTHVAGTISGTVNGIGVAPGSRWIACRGCGALLCSNFDLLECGNWIACPTFTDGTNPSCSQAPHVVNNSWGGGRGNTFYDAILATWRTLNIDGIFAAGNSGPNCDTVNSPSDRPDAISVASTTVDDVISNFSSVGPTTDGRMRPDFACPGSAIVSASHLADNQYRSLSGTSMAAPHGAGIAALIRNRNPSYNTNQVRAALIRGVRAITPSGRTCAGVPDSVRPNHHVGAGLSDASTAVQVIV</sequence>
<evidence type="ECO:0000313" key="9">
    <source>
        <dbReference type="EMBL" id="KAJ6635652.1"/>
    </source>
</evidence>
<dbReference type="PRINTS" id="PR00723">
    <property type="entry name" value="SUBTILISIN"/>
</dbReference>
<comment type="similarity">
    <text evidence="1 6">Belongs to the peptidase S8 family.</text>
</comment>
<dbReference type="GO" id="GO:0006508">
    <property type="term" value="P:proteolysis"/>
    <property type="evidence" value="ECO:0007669"/>
    <property type="project" value="UniProtKB-KW"/>
</dbReference>
<dbReference type="AlphaFoldDB" id="A0A9Q0RX20"/>
<dbReference type="PROSITE" id="PS00137">
    <property type="entry name" value="SUBTILASE_HIS"/>
    <property type="match status" value="1"/>
</dbReference>
<keyword evidence="2 6" id="KW-0645">Protease</keyword>
<dbReference type="InterPro" id="IPR023828">
    <property type="entry name" value="Peptidase_S8_Ser-AS"/>
</dbReference>
<evidence type="ECO:0000256" key="2">
    <source>
        <dbReference type="ARBA" id="ARBA00022670"/>
    </source>
</evidence>
<dbReference type="PANTHER" id="PTHR43806:SF67">
    <property type="entry name" value="EGF-LIKE DOMAIN-CONTAINING PROTEIN"/>
    <property type="match status" value="1"/>
</dbReference>
<dbReference type="PROSITE" id="PS00138">
    <property type="entry name" value="SUBTILASE_SER"/>
    <property type="match status" value="1"/>
</dbReference>
<dbReference type="InterPro" id="IPR050131">
    <property type="entry name" value="Peptidase_S8_subtilisin-like"/>
</dbReference>
<dbReference type="PANTHER" id="PTHR43806">
    <property type="entry name" value="PEPTIDASE S8"/>
    <property type="match status" value="1"/>
</dbReference>
<keyword evidence="4 6" id="KW-0720">Serine protease</keyword>
<keyword evidence="3 6" id="KW-0378">Hydrolase</keyword>
<dbReference type="InterPro" id="IPR036852">
    <property type="entry name" value="Peptidase_S8/S53_dom_sf"/>
</dbReference>
<feature type="active site" description="Charge relay system" evidence="5 6">
    <location>
        <position position="185"/>
    </location>
</feature>